<dbReference type="OrthoDB" id="9996127at2759"/>
<dbReference type="PANTHER" id="PTHR42973">
    <property type="entry name" value="BINDING OXIDOREDUCTASE, PUTATIVE (AFU_ORTHOLOGUE AFUA_1G17690)-RELATED"/>
    <property type="match status" value="1"/>
</dbReference>
<dbReference type="RefSeq" id="XP_009218396.1">
    <property type="nucleotide sequence ID" value="XM_009220132.1"/>
</dbReference>
<feature type="domain" description="FAD-binding PCMH-type" evidence="7">
    <location>
        <begin position="122"/>
        <end position="294"/>
    </location>
</feature>
<evidence type="ECO:0000256" key="3">
    <source>
        <dbReference type="ARBA" id="ARBA00022630"/>
    </source>
</evidence>
<evidence type="ECO:0000313" key="9">
    <source>
        <dbReference type="EnsemblFungi" id="EJT82387"/>
    </source>
</evidence>
<dbReference type="eggNOG" id="ENOG502SJ3M">
    <property type="taxonomic scope" value="Eukaryota"/>
</dbReference>
<evidence type="ECO:0000313" key="8">
    <source>
        <dbReference type="EMBL" id="EJT82387.1"/>
    </source>
</evidence>
<dbReference type="PANTHER" id="PTHR42973:SF9">
    <property type="entry name" value="FAD-BINDING PCMH-TYPE DOMAIN-CONTAINING PROTEIN-RELATED"/>
    <property type="match status" value="1"/>
</dbReference>
<dbReference type="InterPro" id="IPR036318">
    <property type="entry name" value="FAD-bd_PCMH-like_sf"/>
</dbReference>
<reference evidence="8" key="2">
    <citation type="submission" date="2010-07" db="EMBL/GenBank/DDBJ databases">
        <authorList>
            <consortium name="The Broad Institute Genome Sequencing Platform"/>
            <consortium name="Broad Institute Genome Sequencing Center for Infectious Disease"/>
            <person name="Ma L.-J."/>
            <person name="Dead R."/>
            <person name="Young S."/>
            <person name="Zeng Q."/>
            <person name="Koehrsen M."/>
            <person name="Alvarado L."/>
            <person name="Berlin A."/>
            <person name="Chapman S.B."/>
            <person name="Chen Z."/>
            <person name="Freedman E."/>
            <person name="Gellesch M."/>
            <person name="Goldberg J."/>
            <person name="Griggs A."/>
            <person name="Gujja S."/>
            <person name="Heilman E.R."/>
            <person name="Heiman D."/>
            <person name="Hepburn T."/>
            <person name="Howarth C."/>
            <person name="Jen D."/>
            <person name="Larson L."/>
            <person name="Mehta T."/>
            <person name="Neiman D."/>
            <person name="Pearson M."/>
            <person name="Roberts A."/>
            <person name="Saif S."/>
            <person name="Shea T."/>
            <person name="Shenoy N."/>
            <person name="Sisk P."/>
            <person name="Stolte C."/>
            <person name="Sykes S."/>
            <person name="Walk T."/>
            <person name="White J."/>
            <person name="Yandava C."/>
            <person name="Haas B."/>
            <person name="Nusbaum C."/>
            <person name="Birren B."/>
        </authorList>
    </citation>
    <scope>NUCLEOTIDE SEQUENCE</scope>
    <source>
        <strain evidence="8">R3-111a-1</strain>
    </source>
</reference>
<comment type="cofactor">
    <cofactor evidence="1">
        <name>FAD</name>
        <dbReference type="ChEBI" id="CHEBI:57692"/>
    </cofactor>
</comment>
<gene>
    <name evidence="9" type="primary">20342818</name>
    <name evidence="8" type="ORF">GGTG_02360</name>
</gene>
<dbReference type="Gene3D" id="3.30.465.10">
    <property type="match status" value="1"/>
</dbReference>
<keyword evidence="3" id="KW-0285">Flavoprotein</keyword>
<proteinExistence type="inferred from homology"/>
<evidence type="ECO:0000256" key="1">
    <source>
        <dbReference type="ARBA" id="ARBA00001974"/>
    </source>
</evidence>
<evidence type="ECO:0000256" key="6">
    <source>
        <dbReference type="SAM" id="MobiDB-lite"/>
    </source>
</evidence>
<keyword evidence="5" id="KW-0560">Oxidoreductase</keyword>
<dbReference type="InterPro" id="IPR050416">
    <property type="entry name" value="FAD-linked_Oxidoreductase"/>
</dbReference>
<evidence type="ECO:0000256" key="5">
    <source>
        <dbReference type="ARBA" id="ARBA00023002"/>
    </source>
</evidence>
<dbReference type="GO" id="GO:0016491">
    <property type="term" value="F:oxidoreductase activity"/>
    <property type="evidence" value="ECO:0007669"/>
    <property type="project" value="UniProtKB-KW"/>
</dbReference>
<organism evidence="8">
    <name type="scientific">Gaeumannomyces tritici (strain R3-111a-1)</name>
    <name type="common">Wheat and barley take-all root rot fungus</name>
    <name type="synonym">Gaeumannomyces graminis var. tritici</name>
    <dbReference type="NCBI Taxonomy" id="644352"/>
    <lineage>
        <taxon>Eukaryota</taxon>
        <taxon>Fungi</taxon>
        <taxon>Dikarya</taxon>
        <taxon>Ascomycota</taxon>
        <taxon>Pezizomycotina</taxon>
        <taxon>Sordariomycetes</taxon>
        <taxon>Sordariomycetidae</taxon>
        <taxon>Magnaporthales</taxon>
        <taxon>Magnaporthaceae</taxon>
        <taxon>Gaeumannomyces</taxon>
    </lineage>
</organism>
<protein>
    <submittedName>
        <fullName evidence="8">FAD binding domain-containing protein</fullName>
    </submittedName>
</protein>
<dbReference type="VEuPathDB" id="FungiDB:GGTG_02360"/>
<dbReference type="Gene3D" id="3.40.462.20">
    <property type="match status" value="1"/>
</dbReference>
<dbReference type="EnsemblFungi" id="EJT82387">
    <property type="protein sequence ID" value="EJT82387"/>
    <property type="gene ID" value="GGTG_02360"/>
</dbReference>
<dbReference type="InterPro" id="IPR016169">
    <property type="entry name" value="FAD-bd_PCMH_sub2"/>
</dbReference>
<dbReference type="GO" id="GO:0071949">
    <property type="term" value="F:FAD binding"/>
    <property type="evidence" value="ECO:0007669"/>
    <property type="project" value="InterPro"/>
</dbReference>
<reference evidence="9" key="4">
    <citation type="journal article" date="2015" name="G3 (Bethesda)">
        <title>Genome sequences of three phytopathogenic species of the Magnaporthaceae family of fungi.</title>
        <authorList>
            <person name="Okagaki L.H."/>
            <person name="Nunes C.C."/>
            <person name="Sailsbery J."/>
            <person name="Clay B."/>
            <person name="Brown D."/>
            <person name="John T."/>
            <person name="Oh Y."/>
            <person name="Young N."/>
            <person name="Fitzgerald M."/>
            <person name="Haas B.J."/>
            <person name="Zeng Q."/>
            <person name="Young S."/>
            <person name="Adiconis X."/>
            <person name="Fan L."/>
            <person name="Levin J.Z."/>
            <person name="Mitchell T.K."/>
            <person name="Okubara P.A."/>
            <person name="Farman M.L."/>
            <person name="Kohn L.M."/>
            <person name="Birren B."/>
            <person name="Ma L.-J."/>
            <person name="Dean R.A."/>
        </authorList>
    </citation>
    <scope>NUCLEOTIDE SEQUENCE</scope>
    <source>
        <strain evidence="9">R3-111a-1</strain>
    </source>
</reference>
<dbReference type="EMBL" id="GL385395">
    <property type="protein sequence ID" value="EJT82387.1"/>
    <property type="molecule type" value="Genomic_DNA"/>
</dbReference>
<feature type="compositionally biased region" description="Pro residues" evidence="6">
    <location>
        <begin position="20"/>
        <end position="39"/>
    </location>
</feature>
<reference evidence="8" key="3">
    <citation type="submission" date="2010-09" db="EMBL/GenBank/DDBJ databases">
        <title>Annotation of Gaeumannomyces graminis var. tritici R3-111a-1.</title>
        <authorList>
            <consortium name="The Broad Institute Genome Sequencing Platform"/>
            <person name="Ma L.-J."/>
            <person name="Dead R."/>
            <person name="Young S.K."/>
            <person name="Zeng Q."/>
            <person name="Gargeya S."/>
            <person name="Fitzgerald M."/>
            <person name="Haas B."/>
            <person name="Abouelleil A."/>
            <person name="Alvarado L."/>
            <person name="Arachchi H.M."/>
            <person name="Berlin A."/>
            <person name="Brown A."/>
            <person name="Chapman S.B."/>
            <person name="Chen Z."/>
            <person name="Dunbar C."/>
            <person name="Freedman E."/>
            <person name="Gearin G."/>
            <person name="Gellesch M."/>
            <person name="Goldberg J."/>
            <person name="Griggs A."/>
            <person name="Gujja S."/>
            <person name="Heiman D."/>
            <person name="Howarth C."/>
            <person name="Larson L."/>
            <person name="Lui A."/>
            <person name="MacDonald P.J.P."/>
            <person name="Mehta T."/>
            <person name="Montmayeur A."/>
            <person name="Murphy C."/>
            <person name="Neiman D."/>
            <person name="Pearson M."/>
            <person name="Priest M."/>
            <person name="Roberts A."/>
            <person name="Saif S."/>
            <person name="Shea T."/>
            <person name="Shenoy N."/>
            <person name="Sisk P."/>
            <person name="Stolte C."/>
            <person name="Sykes S."/>
            <person name="Yandava C."/>
            <person name="Wortman J."/>
            <person name="Nusbaum C."/>
            <person name="Birren B."/>
        </authorList>
    </citation>
    <scope>NUCLEOTIDE SEQUENCE</scope>
    <source>
        <strain evidence="8">R3-111a-1</strain>
    </source>
</reference>
<dbReference type="AlphaFoldDB" id="J3NM56"/>
<dbReference type="InterPro" id="IPR006094">
    <property type="entry name" value="Oxid_FAD_bind_N"/>
</dbReference>
<reference evidence="9" key="5">
    <citation type="submission" date="2018-04" db="UniProtKB">
        <authorList>
            <consortium name="EnsemblFungi"/>
        </authorList>
    </citation>
    <scope>IDENTIFICATION</scope>
    <source>
        <strain evidence="9">R3-111a-1</strain>
    </source>
</reference>
<dbReference type="SUPFAM" id="SSF56176">
    <property type="entry name" value="FAD-binding/transporter-associated domain-like"/>
    <property type="match status" value="1"/>
</dbReference>
<feature type="region of interest" description="Disordered" evidence="6">
    <location>
        <begin position="1"/>
        <end position="45"/>
    </location>
</feature>
<evidence type="ECO:0000313" key="10">
    <source>
        <dbReference type="Proteomes" id="UP000006039"/>
    </source>
</evidence>
<name>J3NM56_GAET3</name>
<keyword evidence="10" id="KW-1185">Reference proteome</keyword>
<dbReference type="HOGENOM" id="CLU_018354_0_1_1"/>
<accession>J3NM56</accession>
<dbReference type="GeneID" id="20342818"/>
<dbReference type="InterPro" id="IPR016166">
    <property type="entry name" value="FAD-bd_PCMH"/>
</dbReference>
<dbReference type="Proteomes" id="UP000006039">
    <property type="component" value="Unassembled WGS sequence"/>
</dbReference>
<reference evidence="10" key="1">
    <citation type="submission" date="2010-07" db="EMBL/GenBank/DDBJ databases">
        <title>The genome sequence of Gaeumannomyces graminis var. tritici strain R3-111a-1.</title>
        <authorList>
            <consortium name="The Broad Institute Genome Sequencing Platform"/>
            <person name="Ma L.-J."/>
            <person name="Dead R."/>
            <person name="Young S."/>
            <person name="Zeng Q."/>
            <person name="Koehrsen M."/>
            <person name="Alvarado L."/>
            <person name="Berlin A."/>
            <person name="Chapman S.B."/>
            <person name="Chen Z."/>
            <person name="Freedman E."/>
            <person name="Gellesch M."/>
            <person name="Goldberg J."/>
            <person name="Griggs A."/>
            <person name="Gujja S."/>
            <person name="Heilman E.R."/>
            <person name="Heiman D."/>
            <person name="Hepburn T."/>
            <person name="Howarth C."/>
            <person name="Jen D."/>
            <person name="Larson L."/>
            <person name="Mehta T."/>
            <person name="Neiman D."/>
            <person name="Pearson M."/>
            <person name="Roberts A."/>
            <person name="Saif S."/>
            <person name="Shea T."/>
            <person name="Shenoy N."/>
            <person name="Sisk P."/>
            <person name="Stolte C."/>
            <person name="Sykes S."/>
            <person name="Walk T."/>
            <person name="White J."/>
            <person name="Yandava C."/>
            <person name="Haas B."/>
            <person name="Nusbaum C."/>
            <person name="Birren B."/>
        </authorList>
    </citation>
    <scope>NUCLEOTIDE SEQUENCE [LARGE SCALE GENOMIC DNA]</scope>
    <source>
        <strain evidence="10">R3-111a-1</strain>
    </source>
</reference>
<evidence type="ECO:0000259" key="7">
    <source>
        <dbReference type="PROSITE" id="PS51387"/>
    </source>
</evidence>
<keyword evidence="4" id="KW-0274">FAD</keyword>
<evidence type="ECO:0000256" key="4">
    <source>
        <dbReference type="ARBA" id="ARBA00022827"/>
    </source>
</evidence>
<dbReference type="STRING" id="644352.J3NM56"/>
<sequence>MSPCELQVEAGKGNSGNHTLPPPPQPQPPPTLPHGPPPGLSSLTSRMRSTDFAGALGAVAVLATTVASLSIPRGVGGLACASGFCPRSDDVAQLGASLSAGAQIVFPGSAEFTSRTARWSNLSPPKFNAVVVPGSQEDVAATIKFANERKLPFLATNTAHGTLTTLGKMDHGIEIDIRSLNSVEIAADGKTARVGGGIRSKELIDALWAANKQTVTGTCECVSIMGPALGGGHGWLQGYYGLVADNIVSLDVVLADGRAVTASADQNADLFYALKGAGHNFGVVTSAVFKIYDVISRDWAIETHIFSGDKVEAVYRAANEHLLKNGTQSRDLINWSYWLNDASMDPKNPIIIFYIIQQGVKAVSPEYTQPFHDIGPLVAIPKTGDYLQVSGWAGVSLSSPPCQKAGLANPRFPIYLDAYDPATMAEAYAAYAAAVGPADSPFHGSIFMFEGYPSQGLRAVDASSTAFAHRDRNLLNAPLIQYNPASGADVEVRARELGGRLRDMLQAGSGRAGKAAVYVNYGYGNEEEGQFYGDAARVEKLAALKDKYDPSDRFSFYAPISHKGGKPCKHK</sequence>
<dbReference type="Pfam" id="PF01565">
    <property type="entry name" value="FAD_binding_4"/>
    <property type="match status" value="1"/>
</dbReference>
<dbReference type="PROSITE" id="PS51387">
    <property type="entry name" value="FAD_PCMH"/>
    <property type="match status" value="1"/>
</dbReference>
<comment type="similarity">
    <text evidence="2">Belongs to the oxygen-dependent FAD-linked oxidoreductase family.</text>
</comment>
<evidence type="ECO:0000256" key="2">
    <source>
        <dbReference type="ARBA" id="ARBA00005466"/>
    </source>
</evidence>